<dbReference type="InterPro" id="IPR036388">
    <property type="entry name" value="WH-like_DNA-bd_sf"/>
</dbReference>
<dbReference type="InterPro" id="IPR000835">
    <property type="entry name" value="HTH_MarR-typ"/>
</dbReference>
<protein>
    <submittedName>
        <fullName evidence="2">MarR family transcriptional regulator</fullName>
    </submittedName>
</protein>
<dbReference type="InterPro" id="IPR036390">
    <property type="entry name" value="WH_DNA-bd_sf"/>
</dbReference>
<dbReference type="InterPro" id="IPR039422">
    <property type="entry name" value="MarR/SlyA-like"/>
</dbReference>
<dbReference type="AlphaFoldDB" id="A0A345XZQ5"/>
<dbReference type="GO" id="GO:0006950">
    <property type="term" value="P:response to stress"/>
    <property type="evidence" value="ECO:0007669"/>
    <property type="project" value="TreeGrafter"/>
</dbReference>
<reference evidence="2 3" key="1">
    <citation type="submission" date="2018-07" db="EMBL/GenBank/DDBJ databases">
        <title>Draft genome of the type strain Streptomyces armeniacus ATCC 15676.</title>
        <authorList>
            <person name="Labana P."/>
            <person name="Gosse J.T."/>
            <person name="Boddy C.N."/>
        </authorList>
    </citation>
    <scope>NUCLEOTIDE SEQUENCE [LARGE SCALE GENOMIC DNA]</scope>
    <source>
        <strain evidence="2 3">ATCC 15676</strain>
    </source>
</reference>
<gene>
    <name evidence="2" type="ORF">DVA86_06075</name>
</gene>
<dbReference type="GO" id="GO:0003700">
    <property type="term" value="F:DNA-binding transcription factor activity"/>
    <property type="evidence" value="ECO:0007669"/>
    <property type="project" value="InterPro"/>
</dbReference>
<sequence>MLAALRRAGTPYALTPGQLSRAMLVTTGAVTKRVDRLEGRGLVHRAVADGDARGRLITLTPDGVRLVDRLIEQHFANERALLAGLSERERAQLGGLLARLTVSVGEGTGAAGG</sequence>
<accession>A0A345XZQ5</accession>
<dbReference type="PROSITE" id="PS50995">
    <property type="entry name" value="HTH_MARR_2"/>
    <property type="match status" value="1"/>
</dbReference>
<keyword evidence="3" id="KW-1185">Reference proteome</keyword>
<feature type="domain" description="HTH marR-type" evidence="1">
    <location>
        <begin position="1"/>
        <end position="102"/>
    </location>
</feature>
<dbReference type="PANTHER" id="PTHR33164">
    <property type="entry name" value="TRANSCRIPTIONAL REGULATOR, MARR FAMILY"/>
    <property type="match status" value="1"/>
</dbReference>
<evidence type="ECO:0000313" key="3">
    <source>
        <dbReference type="Proteomes" id="UP000254425"/>
    </source>
</evidence>
<name>A0A345XZQ5_9ACTN</name>
<proteinExistence type="predicted"/>
<evidence type="ECO:0000259" key="1">
    <source>
        <dbReference type="PROSITE" id="PS50995"/>
    </source>
</evidence>
<dbReference type="PRINTS" id="PR00598">
    <property type="entry name" value="HTHMARR"/>
</dbReference>
<evidence type="ECO:0000313" key="2">
    <source>
        <dbReference type="EMBL" id="AXK37121.1"/>
    </source>
</evidence>
<dbReference type="EMBL" id="CP031320">
    <property type="protein sequence ID" value="AXK37121.1"/>
    <property type="molecule type" value="Genomic_DNA"/>
</dbReference>
<dbReference type="Proteomes" id="UP000254425">
    <property type="component" value="Chromosome"/>
</dbReference>
<organism evidence="2 3">
    <name type="scientific">Streptomyces armeniacus</name>
    <dbReference type="NCBI Taxonomy" id="83291"/>
    <lineage>
        <taxon>Bacteria</taxon>
        <taxon>Bacillati</taxon>
        <taxon>Actinomycetota</taxon>
        <taxon>Actinomycetes</taxon>
        <taxon>Kitasatosporales</taxon>
        <taxon>Streptomycetaceae</taxon>
        <taxon>Streptomyces</taxon>
    </lineage>
</organism>
<dbReference type="PANTHER" id="PTHR33164:SF104">
    <property type="entry name" value="TRANSCRIPTIONAL REGULATORY PROTEIN"/>
    <property type="match status" value="1"/>
</dbReference>
<dbReference type="Gene3D" id="1.10.10.10">
    <property type="entry name" value="Winged helix-like DNA-binding domain superfamily/Winged helix DNA-binding domain"/>
    <property type="match status" value="1"/>
</dbReference>
<dbReference type="KEGG" id="sarm:DVA86_06075"/>
<dbReference type="SUPFAM" id="SSF46785">
    <property type="entry name" value="Winged helix' DNA-binding domain"/>
    <property type="match status" value="1"/>
</dbReference>
<dbReference type="Pfam" id="PF12802">
    <property type="entry name" value="MarR_2"/>
    <property type="match status" value="1"/>
</dbReference>
<dbReference type="SMART" id="SM00347">
    <property type="entry name" value="HTH_MARR"/>
    <property type="match status" value="1"/>
</dbReference>